<sequence>MNETMRAAVLDGTGGPETLRIERRPVPVPRAGEVLIRVAAFGLNNAEILQRRGAIPAPPGGVPGLECAGTVAVTGPEVTALHPGERVAALTRNGAYAEYVAVPEGACLRLPQGLDPVVAGALPEAAATAWWNLVHRARVSGGDRVLVHGAAGGVGSLVVQLARALGAEVIGTARGTAKTRLCLDLGCRHVLDYGAQDIFAELRRLAPDGVDVIIDNQGGPTLAANLAALAPLGRLVVVGTQGGTGAALDVGALMARGAEISSSSLGKLDDAHRVHLCREIEREVLPRIATGELRSVLDRRFPLEQISEAHRRFEDPGRVGKVAVVVAEWVD</sequence>
<evidence type="ECO:0000256" key="2">
    <source>
        <dbReference type="ARBA" id="ARBA00023002"/>
    </source>
</evidence>
<dbReference type="Pfam" id="PF00107">
    <property type="entry name" value="ADH_zinc_N"/>
    <property type="match status" value="1"/>
</dbReference>
<feature type="domain" description="Enoyl reductase (ER)" evidence="3">
    <location>
        <begin position="14"/>
        <end position="324"/>
    </location>
</feature>
<organism evidence="4 5">
    <name type="scientific">Nocardia carnea</name>
    <dbReference type="NCBI Taxonomy" id="37328"/>
    <lineage>
        <taxon>Bacteria</taxon>
        <taxon>Bacillati</taxon>
        <taxon>Actinomycetota</taxon>
        <taxon>Actinomycetes</taxon>
        <taxon>Mycobacteriales</taxon>
        <taxon>Nocardiaceae</taxon>
        <taxon>Nocardia</taxon>
    </lineage>
</organism>
<reference evidence="4 5" key="1">
    <citation type="submission" date="2024-10" db="EMBL/GenBank/DDBJ databases">
        <title>The Natural Products Discovery Center: Release of the First 8490 Sequenced Strains for Exploring Actinobacteria Biosynthetic Diversity.</title>
        <authorList>
            <person name="Kalkreuter E."/>
            <person name="Kautsar S.A."/>
            <person name="Yang D."/>
            <person name="Bader C.D."/>
            <person name="Teijaro C.N."/>
            <person name="Fluegel L."/>
            <person name="Davis C.M."/>
            <person name="Simpson J.R."/>
            <person name="Lauterbach L."/>
            <person name="Steele A.D."/>
            <person name="Gui C."/>
            <person name="Meng S."/>
            <person name="Li G."/>
            <person name="Viehrig K."/>
            <person name="Ye F."/>
            <person name="Su P."/>
            <person name="Kiefer A.F."/>
            <person name="Nichols A."/>
            <person name="Cepeda A.J."/>
            <person name="Yan W."/>
            <person name="Fan B."/>
            <person name="Jiang Y."/>
            <person name="Adhikari A."/>
            <person name="Zheng C.-J."/>
            <person name="Schuster L."/>
            <person name="Cowan T.M."/>
            <person name="Smanski M.J."/>
            <person name="Chevrette M.G."/>
            <person name="De Carvalho L.P.S."/>
            <person name="Shen B."/>
        </authorList>
    </citation>
    <scope>NUCLEOTIDE SEQUENCE [LARGE SCALE GENOMIC DNA]</scope>
    <source>
        <strain evidence="4 5">NPDC020568</strain>
    </source>
</reference>
<dbReference type="NCBIfam" id="TIGR02824">
    <property type="entry name" value="quinone_pig3"/>
    <property type="match status" value="1"/>
</dbReference>
<keyword evidence="5" id="KW-1185">Reference proteome</keyword>
<dbReference type="InterPro" id="IPR002364">
    <property type="entry name" value="Quin_OxRdtase/zeta-crystal_CS"/>
</dbReference>
<name>A0ABW7TWX8_9NOCA</name>
<accession>A0ABW7TWX8</accession>
<evidence type="ECO:0000313" key="5">
    <source>
        <dbReference type="Proteomes" id="UP001611263"/>
    </source>
</evidence>
<comment type="caution">
    <text evidence="4">The sequence shown here is derived from an EMBL/GenBank/DDBJ whole genome shotgun (WGS) entry which is preliminary data.</text>
</comment>
<dbReference type="SUPFAM" id="SSF51735">
    <property type="entry name" value="NAD(P)-binding Rossmann-fold domains"/>
    <property type="match status" value="1"/>
</dbReference>
<dbReference type="InterPro" id="IPR014189">
    <property type="entry name" value="Quinone_OxRdtase_PIG3"/>
</dbReference>
<dbReference type="RefSeq" id="WP_051158149.1">
    <property type="nucleotide sequence ID" value="NZ_JBIRUQ010000007.1"/>
</dbReference>
<evidence type="ECO:0000256" key="1">
    <source>
        <dbReference type="ARBA" id="ARBA00022857"/>
    </source>
</evidence>
<proteinExistence type="predicted"/>
<dbReference type="Proteomes" id="UP001611263">
    <property type="component" value="Unassembled WGS sequence"/>
</dbReference>
<dbReference type="PROSITE" id="PS01162">
    <property type="entry name" value="QOR_ZETA_CRYSTAL"/>
    <property type="match status" value="1"/>
</dbReference>
<gene>
    <name evidence="4" type="ORF">ACH4WX_25340</name>
</gene>
<keyword evidence="1" id="KW-0521">NADP</keyword>
<dbReference type="SMART" id="SM00829">
    <property type="entry name" value="PKS_ER"/>
    <property type="match status" value="1"/>
</dbReference>
<protein>
    <submittedName>
        <fullName evidence="4">NAD(P)H-quinone oxidoreductase</fullName>
    </submittedName>
</protein>
<dbReference type="Gene3D" id="3.90.180.10">
    <property type="entry name" value="Medium-chain alcohol dehydrogenases, catalytic domain"/>
    <property type="match status" value="1"/>
</dbReference>
<dbReference type="InterPro" id="IPR013154">
    <property type="entry name" value="ADH-like_N"/>
</dbReference>
<dbReference type="InterPro" id="IPR013149">
    <property type="entry name" value="ADH-like_C"/>
</dbReference>
<dbReference type="SUPFAM" id="SSF50129">
    <property type="entry name" value="GroES-like"/>
    <property type="match status" value="1"/>
</dbReference>
<dbReference type="Pfam" id="PF08240">
    <property type="entry name" value="ADH_N"/>
    <property type="match status" value="1"/>
</dbReference>
<dbReference type="CDD" id="cd05276">
    <property type="entry name" value="p53_inducible_oxidoreductase"/>
    <property type="match status" value="1"/>
</dbReference>
<dbReference type="InterPro" id="IPR011032">
    <property type="entry name" value="GroES-like_sf"/>
</dbReference>
<dbReference type="PANTHER" id="PTHR48106:SF8">
    <property type="entry name" value="OS02G0805600 PROTEIN"/>
    <property type="match status" value="1"/>
</dbReference>
<dbReference type="Gene3D" id="3.40.50.720">
    <property type="entry name" value="NAD(P)-binding Rossmann-like Domain"/>
    <property type="match status" value="1"/>
</dbReference>
<keyword evidence="2" id="KW-0560">Oxidoreductase</keyword>
<dbReference type="PANTHER" id="PTHR48106">
    <property type="entry name" value="QUINONE OXIDOREDUCTASE PIG3-RELATED"/>
    <property type="match status" value="1"/>
</dbReference>
<dbReference type="InterPro" id="IPR020843">
    <property type="entry name" value="ER"/>
</dbReference>
<dbReference type="InterPro" id="IPR036291">
    <property type="entry name" value="NAD(P)-bd_dom_sf"/>
</dbReference>
<evidence type="ECO:0000259" key="3">
    <source>
        <dbReference type="SMART" id="SM00829"/>
    </source>
</evidence>
<evidence type="ECO:0000313" key="4">
    <source>
        <dbReference type="EMBL" id="MFI1464059.1"/>
    </source>
</evidence>
<dbReference type="GeneID" id="93508020"/>
<dbReference type="EMBL" id="JBIRUQ010000007">
    <property type="protein sequence ID" value="MFI1464059.1"/>
    <property type="molecule type" value="Genomic_DNA"/>
</dbReference>